<dbReference type="Proteomes" id="UP000217507">
    <property type="component" value="Chromosome"/>
</dbReference>
<protein>
    <submittedName>
        <fullName evidence="1">Uncharacterized protein</fullName>
    </submittedName>
</protein>
<reference evidence="1 2" key="1">
    <citation type="submission" date="2017-06" db="EMBL/GenBank/DDBJ databases">
        <title>Genome sequencing of cyanobaciteial culture collection at National Institute for Environmental Studies (NIES).</title>
        <authorList>
            <person name="Hirose Y."/>
            <person name="Shimura Y."/>
            <person name="Fujisawa T."/>
            <person name="Nakamura Y."/>
            <person name="Kawachi M."/>
        </authorList>
    </citation>
    <scope>NUCLEOTIDE SEQUENCE [LARGE SCALE GENOMIC DNA]</scope>
    <source>
        <strain evidence="1 2">NIES-23</strain>
    </source>
</reference>
<organism evidence="1 2">
    <name type="scientific">Trichormus variabilis NIES-23</name>
    <dbReference type="NCBI Taxonomy" id="1973479"/>
    <lineage>
        <taxon>Bacteria</taxon>
        <taxon>Bacillati</taxon>
        <taxon>Cyanobacteriota</taxon>
        <taxon>Cyanophyceae</taxon>
        <taxon>Nostocales</taxon>
        <taxon>Nostocaceae</taxon>
        <taxon>Trichormus</taxon>
    </lineage>
</organism>
<proteinExistence type="predicted"/>
<evidence type="ECO:0000313" key="2">
    <source>
        <dbReference type="Proteomes" id="UP000217507"/>
    </source>
</evidence>
<name>A0A1Z4KSH4_ANAVA</name>
<dbReference type="AlphaFoldDB" id="A0A1Z4KSH4"/>
<evidence type="ECO:0000313" key="1">
    <source>
        <dbReference type="EMBL" id="BAY71822.1"/>
    </source>
</evidence>
<dbReference type="EMBL" id="AP018216">
    <property type="protein sequence ID" value="BAY71822.1"/>
    <property type="molecule type" value="Genomic_DNA"/>
</dbReference>
<gene>
    <name evidence="1" type="ORF">NIES23_46440</name>
</gene>
<accession>A0A1Z4KSH4</accession>
<sequence length="54" mass="6194">MSIGREKNFRAWDRRREFSLRNIQSPWEAGEAGEAFMANDFLANFLCQLGLVGS</sequence>